<dbReference type="Gene3D" id="2.160.20.120">
    <property type="match status" value="1"/>
</dbReference>
<organism evidence="3 4">
    <name type="scientific">Aquimarina aggregata</name>
    <dbReference type="NCBI Taxonomy" id="1642818"/>
    <lineage>
        <taxon>Bacteria</taxon>
        <taxon>Pseudomonadati</taxon>
        <taxon>Bacteroidota</taxon>
        <taxon>Flavobacteriia</taxon>
        <taxon>Flavobacteriales</taxon>
        <taxon>Flavobacteriaceae</taxon>
        <taxon>Aquimarina</taxon>
    </lineage>
</organism>
<feature type="chain" id="PRO_5007841172" description="Putative auto-transporter adhesin head GIN domain-containing protein" evidence="1">
    <location>
        <begin position="19"/>
        <end position="224"/>
    </location>
</feature>
<dbReference type="EMBL" id="LQRT01000024">
    <property type="protein sequence ID" value="KZS39556.1"/>
    <property type="molecule type" value="Genomic_DNA"/>
</dbReference>
<proteinExistence type="predicted"/>
<dbReference type="InterPro" id="IPR021255">
    <property type="entry name" value="DUF2807"/>
</dbReference>
<accession>A0A162Z4S1</accession>
<dbReference type="Proteomes" id="UP000076715">
    <property type="component" value="Unassembled WGS sequence"/>
</dbReference>
<dbReference type="RefSeq" id="WP_066315122.1">
    <property type="nucleotide sequence ID" value="NZ_CANLSS010000041.1"/>
</dbReference>
<dbReference type="Pfam" id="PF10988">
    <property type="entry name" value="DUF2807"/>
    <property type="match status" value="1"/>
</dbReference>
<keyword evidence="1" id="KW-0732">Signal</keyword>
<evidence type="ECO:0000313" key="4">
    <source>
        <dbReference type="Proteomes" id="UP000076715"/>
    </source>
</evidence>
<gene>
    <name evidence="3" type="ORF">AWE51_07830</name>
</gene>
<evidence type="ECO:0000259" key="2">
    <source>
        <dbReference type="Pfam" id="PF10988"/>
    </source>
</evidence>
<feature type="domain" description="Putative auto-transporter adhesin head GIN" evidence="2">
    <location>
        <begin position="28"/>
        <end position="207"/>
    </location>
</feature>
<evidence type="ECO:0000313" key="3">
    <source>
        <dbReference type="EMBL" id="KZS39556.1"/>
    </source>
</evidence>
<dbReference type="AlphaFoldDB" id="A0A162Z4S1"/>
<name>A0A162Z4S1_9FLAO</name>
<comment type="caution">
    <text evidence="3">The sequence shown here is derived from an EMBL/GenBank/DDBJ whole genome shotgun (WGS) entry which is preliminary data.</text>
</comment>
<sequence length="224" mass="24697">MKKIMFLLLVCAVSVVQAQDVVTKNVGDFSELKIFNKIQVTLVQSDENKVEITGVKRRNINVIQNNNLLKISMSLDNIWDNNNTQVVVYYKELRKIDVNEGSRVESKDVISSNSLDLRAQEGASIGANIEAEHLFVKAISGGEIEIDGEVKEQEVVVTSGGQYYGRNLKTKDTQVKISAGGSAEVYAKNYIKANTNAGGTIRIYGNPKEMDTQKLLGGKIIEVN</sequence>
<evidence type="ECO:0000256" key="1">
    <source>
        <dbReference type="SAM" id="SignalP"/>
    </source>
</evidence>
<reference evidence="3 4" key="1">
    <citation type="submission" date="2016-01" db="EMBL/GenBank/DDBJ databases">
        <title>The draft genome sequence of Aquimarina sp. RZW4-3-2.</title>
        <authorList>
            <person name="Wang Y."/>
        </authorList>
    </citation>
    <scope>NUCLEOTIDE SEQUENCE [LARGE SCALE GENOMIC DNA]</scope>
    <source>
        <strain evidence="3 4">RZW4-3-2</strain>
    </source>
</reference>
<feature type="signal peptide" evidence="1">
    <location>
        <begin position="1"/>
        <end position="18"/>
    </location>
</feature>
<protein>
    <recommendedName>
        <fullName evidence="2">Putative auto-transporter adhesin head GIN domain-containing protein</fullName>
    </recommendedName>
</protein>
<dbReference type="STRING" id="1642818.AWE51_07830"/>
<dbReference type="OrthoDB" id="704821at2"/>
<keyword evidence="4" id="KW-1185">Reference proteome</keyword>